<keyword evidence="7 8" id="KW-0998">Cell outer membrane</keyword>
<evidence type="ECO:0000256" key="3">
    <source>
        <dbReference type="ARBA" id="ARBA00022452"/>
    </source>
</evidence>
<dbReference type="InterPro" id="IPR000531">
    <property type="entry name" value="Beta-barrel_TonB"/>
</dbReference>
<comment type="subcellular location">
    <subcellularLocation>
        <location evidence="1 8">Cell outer membrane</location>
        <topology evidence="1 8">Multi-pass membrane protein</topology>
    </subcellularLocation>
</comment>
<evidence type="ECO:0000256" key="1">
    <source>
        <dbReference type="ARBA" id="ARBA00004571"/>
    </source>
</evidence>
<dbReference type="Pfam" id="PF00593">
    <property type="entry name" value="TonB_dep_Rec_b-barrel"/>
    <property type="match status" value="1"/>
</dbReference>
<dbReference type="Proteomes" id="UP000585050">
    <property type="component" value="Unassembled WGS sequence"/>
</dbReference>
<keyword evidence="4 8" id="KW-0812">Transmembrane</keyword>
<comment type="similarity">
    <text evidence="8 9">Belongs to the TonB-dependent receptor family.</text>
</comment>
<dbReference type="Pfam" id="PF07715">
    <property type="entry name" value="Plug"/>
    <property type="match status" value="1"/>
</dbReference>
<proteinExistence type="inferred from homology"/>
<organism evidence="13 14">
    <name type="scientific">Flammeovirga agarivorans</name>
    <dbReference type="NCBI Taxonomy" id="2726742"/>
    <lineage>
        <taxon>Bacteria</taxon>
        <taxon>Pseudomonadati</taxon>
        <taxon>Bacteroidota</taxon>
        <taxon>Cytophagia</taxon>
        <taxon>Cytophagales</taxon>
        <taxon>Flammeovirgaceae</taxon>
        <taxon>Flammeovirga</taxon>
    </lineage>
</organism>
<dbReference type="PROSITE" id="PS52016">
    <property type="entry name" value="TONB_DEPENDENT_REC_3"/>
    <property type="match status" value="1"/>
</dbReference>
<evidence type="ECO:0000256" key="8">
    <source>
        <dbReference type="PROSITE-ProRule" id="PRU01360"/>
    </source>
</evidence>
<evidence type="ECO:0000259" key="12">
    <source>
        <dbReference type="Pfam" id="PF07715"/>
    </source>
</evidence>
<dbReference type="Gene3D" id="2.170.130.10">
    <property type="entry name" value="TonB-dependent receptor, plug domain"/>
    <property type="match status" value="1"/>
</dbReference>
<dbReference type="InterPro" id="IPR037066">
    <property type="entry name" value="Plug_dom_sf"/>
</dbReference>
<feature type="chain" id="PRO_5031033180" evidence="10">
    <location>
        <begin position="25"/>
        <end position="997"/>
    </location>
</feature>
<dbReference type="RefSeq" id="WP_168884433.1">
    <property type="nucleotide sequence ID" value="NZ_JABAIL010000007.1"/>
</dbReference>
<dbReference type="InterPro" id="IPR036942">
    <property type="entry name" value="Beta-barrel_TonB_sf"/>
</dbReference>
<dbReference type="GO" id="GO:0009279">
    <property type="term" value="C:cell outer membrane"/>
    <property type="evidence" value="ECO:0007669"/>
    <property type="project" value="UniProtKB-SubCell"/>
</dbReference>
<dbReference type="InterPro" id="IPR023996">
    <property type="entry name" value="TonB-dep_OMP_SusC/RagA"/>
</dbReference>
<evidence type="ECO:0000313" key="14">
    <source>
        <dbReference type="Proteomes" id="UP000585050"/>
    </source>
</evidence>
<sequence length="997" mass="109857">MKNRTKYSFYSLLFFLLFSTQLFAQESTLKGVITNVNDEPVPYVNLIIKGTPKGTVSDFGGEFQLGGLSISDVIVVSSIGYVTQEIPYKGQTNISIQINEDAEQLEEIVVIGYGTQKKSDLTGSTGVVTSEDSDLQPVPNVQGMLQGKMAGVVVSQNSGAPGAAPKVNVRGFTGNPIYVIDGLIDGDINAVNPNDIENISVLKDASATAIYGSRGANGVIIVTTKGGKKNSPLKVNAEYYHTVSQLNNKLELLDPVSYMKIVNKKKLEAGANEIFSRLEIREAESTPGFGTDWQDEVFRTAHSDNANISLSKGWDKTTMRFSLGARNDEGILRNTNYKRYTSRLSVSSDLTSSTKLNFNGSFTQEKGMNTAQGGQNGSDNVVAAATAWSPNLKVYDETTNDYTGFQGYGATVLRNPVYLSEEILRNTNQKTYATNLSLTQKIIPELSFKVFGAMQYRDINNDTFTRYEPATPNSVSSFYELTGSNVKYQGNAQLDFNKEFSSDHKLNATAVFEVISRKNKSEFFTTSYDQGEDQEGTLSEVINVMEPEGMLSALGRVGYSYKDKILLTGSVRLDGSSRLPEDNQWDDFYSAAFAYKLSNEEFLKYSEVVSMLKLRVGYGEIGNVNSLNAFQVQDLTNPRIGPYVFQGTELAYAEGIENGANRANPELRWEVSRQTNFGFDLGLLDDKIQLNADYYNKITDDSHFNSVVPGYLGGGTVKSNTGKLQNQGVELQLTYKWTTGGKFSMRNTLSFNYNQSEVLAIPQDTVYVGNINERGFERQSHILIQGQEVGQLYGYRYVGVKKSNTPVEGEIPNLEVGDAIYYDANGDGTISIEDMEVIGNGHPDMTWGFNSYLDYGNWSLNIFIQGVHGVDVFNLPQHGLLGGGSGVLDATSTEIYNSYSFDRNGSLPSLNARYRAQSSLFVEDASFIRIKNITLAYQVPWDKAQLRVYGGAQNIYTFTNYKGYDPESNSGSNLAPGIDRGSFPLPITYTFGLNFGI</sequence>
<dbReference type="SUPFAM" id="SSF56935">
    <property type="entry name" value="Porins"/>
    <property type="match status" value="1"/>
</dbReference>
<gene>
    <name evidence="13" type="ORF">HGP29_21170</name>
</gene>
<evidence type="ECO:0000256" key="4">
    <source>
        <dbReference type="ARBA" id="ARBA00022692"/>
    </source>
</evidence>
<reference evidence="13 14" key="1">
    <citation type="submission" date="2020-04" db="EMBL/GenBank/DDBJ databases">
        <title>Flammeovirga sp. SR4, a novel species isolated from seawater.</title>
        <authorList>
            <person name="Wang X."/>
        </authorList>
    </citation>
    <scope>NUCLEOTIDE SEQUENCE [LARGE SCALE GENOMIC DNA]</scope>
    <source>
        <strain evidence="13 14">SR4</strain>
    </source>
</reference>
<evidence type="ECO:0000256" key="6">
    <source>
        <dbReference type="ARBA" id="ARBA00023136"/>
    </source>
</evidence>
<dbReference type="InterPro" id="IPR039426">
    <property type="entry name" value="TonB-dep_rcpt-like"/>
</dbReference>
<dbReference type="EMBL" id="JABAIL010000007">
    <property type="protein sequence ID" value="NLR93725.1"/>
    <property type="molecule type" value="Genomic_DNA"/>
</dbReference>
<comment type="caution">
    <text evidence="13">The sequence shown here is derived from an EMBL/GenBank/DDBJ whole genome shotgun (WGS) entry which is preliminary data.</text>
</comment>
<evidence type="ECO:0000256" key="10">
    <source>
        <dbReference type="SAM" id="SignalP"/>
    </source>
</evidence>
<keyword evidence="13" id="KW-0675">Receptor</keyword>
<dbReference type="InterPro" id="IPR012910">
    <property type="entry name" value="Plug_dom"/>
</dbReference>
<feature type="domain" description="TonB-dependent receptor plug" evidence="12">
    <location>
        <begin position="118"/>
        <end position="219"/>
    </location>
</feature>
<dbReference type="SUPFAM" id="SSF49464">
    <property type="entry name" value="Carboxypeptidase regulatory domain-like"/>
    <property type="match status" value="1"/>
</dbReference>
<evidence type="ECO:0000313" key="13">
    <source>
        <dbReference type="EMBL" id="NLR93725.1"/>
    </source>
</evidence>
<keyword evidence="6 8" id="KW-0472">Membrane</keyword>
<dbReference type="NCBIfam" id="TIGR04057">
    <property type="entry name" value="SusC_RagA_signa"/>
    <property type="match status" value="1"/>
</dbReference>
<evidence type="ECO:0000256" key="9">
    <source>
        <dbReference type="RuleBase" id="RU003357"/>
    </source>
</evidence>
<accession>A0A7X8XY53</accession>
<evidence type="ECO:0000256" key="7">
    <source>
        <dbReference type="ARBA" id="ARBA00023237"/>
    </source>
</evidence>
<keyword evidence="14" id="KW-1185">Reference proteome</keyword>
<keyword evidence="5 9" id="KW-0798">TonB box</keyword>
<protein>
    <submittedName>
        <fullName evidence="13">TonB-dependent receptor</fullName>
    </submittedName>
</protein>
<feature type="signal peptide" evidence="10">
    <location>
        <begin position="1"/>
        <end position="24"/>
    </location>
</feature>
<dbReference type="InterPro" id="IPR018247">
    <property type="entry name" value="EF_Hand_1_Ca_BS"/>
</dbReference>
<dbReference type="AlphaFoldDB" id="A0A7X8XY53"/>
<evidence type="ECO:0000256" key="2">
    <source>
        <dbReference type="ARBA" id="ARBA00022448"/>
    </source>
</evidence>
<dbReference type="NCBIfam" id="TIGR04056">
    <property type="entry name" value="OMP_RagA_SusC"/>
    <property type="match status" value="1"/>
</dbReference>
<keyword evidence="2 8" id="KW-0813">Transport</keyword>
<dbReference type="Gene3D" id="2.40.170.20">
    <property type="entry name" value="TonB-dependent receptor, beta-barrel domain"/>
    <property type="match status" value="1"/>
</dbReference>
<dbReference type="PROSITE" id="PS00018">
    <property type="entry name" value="EF_HAND_1"/>
    <property type="match status" value="1"/>
</dbReference>
<dbReference type="InterPro" id="IPR008969">
    <property type="entry name" value="CarboxyPept-like_regulatory"/>
</dbReference>
<keyword evidence="10" id="KW-0732">Signal</keyword>
<dbReference type="InterPro" id="IPR023997">
    <property type="entry name" value="TonB-dep_OMP_SusC/RagA_CS"/>
</dbReference>
<keyword evidence="3 8" id="KW-1134">Transmembrane beta strand</keyword>
<evidence type="ECO:0000259" key="11">
    <source>
        <dbReference type="Pfam" id="PF00593"/>
    </source>
</evidence>
<dbReference type="Pfam" id="PF13715">
    <property type="entry name" value="CarbopepD_reg_2"/>
    <property type="match status" value="1"/>
</dbReference>
<name>A0A7X8XY53_9BACT</name>
<evidence type="ECO:0000256" key="5">
    <source>
        <dbReference type="ARBA" id="ARBA00023077"/>
    </source>
</evidence>
<feature type="domain" description="TonB-dependent receptor-like beta-barrel" evidence="11">
    <location>
        <begin position="391"/>
        <end position="832"/>
    </location>
</feature>